<feature type="chain" id="PRO_5023090438" evidence="2">
    <location>
        <begin position="16"/>
        <end position="408"/>
    </location>
</feature>
<evidence type="ECO:0000313" key="3">
    <source>
        <dbReference type="EMBL" id="SPO31528.1"/>
    </source>
</evidence>
<dbReference type="OrthoDB" id="10530593at2759"/>
<accession>A0A5C3ELT7</accession>
<evidence type="ECO:0000313" key="4">
    <source>
        <dbReference type="Proteomes" id="UP000324022"/>
    </source>
</evidence>
<sequence>MLFLCLIFFISCVTAPSTRFTYDRDAAEALWSSMDRMSRMARSAEERLEVSFPNVPASERGMVGLIPRNLYVSFPSLSPLFFSSLSSLLFFEESQADDIAHLNIARVKGLIQGADSSGRLTFPIPAPGHVLLLTKPIPEGRLVTGSHLITSTSASQSIANAGLRTVRGFGVLRDASGNSHYFRTIPFDPPPAAPQRHVPWVESLNHIPPRDTDAGLFKHRPIALELGAEGEKAVYRSKDKVVLSHVSVLPVTGPRGEGELRVYPDKLLEEVLAGPYGEPVWRASSSEAQAQAEAEAEGKALQKDIEEENTSTRRNKDWIQWADQPNWSSQESKALTKPPKGKAKLLELPSFREMRKSASENLIVASPKKWLDKMKKNTFRSNKSFGARLGNVREGEKSDGVGSSSKST</sequence>
<proteinExistence type="predicted"/>
<name>A0A5C3ELT7_9BASI</name>
<reference evidence="3 4" key="1">
    <citation type="submission" date="2018-03" db="EMBL/GenBank/DDBJ databases">
        <authorList>
            <person name="Guldener U."/>
        </authorList>
    </citation>
    <scope>NUCLEOTIDE SEQUENCE [LARGE SCALE GENOMIC DNA]</scope>
    <source>
        <strain evidence="3 4">NBRC100155</strain>
    </source>
</reference>
<evidence type="ECO:0000256" key="2">
    <source>
        <dbReference type="SAM" id="SignalP"/>
    </source>
</evidence>
<dbReference type="Proteomes" id="UP000324022">
    <property type="component" value="Unassembled WGS sequence"/>
</dbReference>
<dbReference type="AlphaFoldDB" id="A0A5C3ELT7"/>
<feature type="signal peptide" evidence="2">
    <location>
        <begin position="1"/>
        <end position="15"/>
    </location>
</feature>
<evidence type="ECO:0000256" key="1">
    <source>
        <dbReference type="SAM" id="MobiDB-lite"/>
    </source>
</evidence>
<keyword evidence="2" id="KW-0732">Signal</keyword>
<dbReference type="EMBL" id="OOIN01000039">
    <property type="protein sequence ID" value="SPO31528.1"/>
    <property type="molecule type" value="Genomic_DNA"/>
</dbReference>
<organism evidence="3 4">
    <name type="scientific">Ustilago trichophora</name>
    <dbReference type="NCBI Taxonomy" id="86804"/>
    <lineage>
        <taxon>Eukaryota</taxon>
        <taxon>Fungi</taxon>
        <taxon>Dikarya</taxon>
        <taxon>Basidiomycota</taxon>
        <taxon>Ustilaginomycotina</taxon>
        <taxon>Ustilaginomycetes</taxon>
        <taxon>Ustilaginales</taxon>
        <taxon>Ustilaginaceae</taxon>
        <taxon>Ustilago</taxon>
    </lineage>
</organism>
<gene>
    <name evidence="3" type="ORF">UTRI_06465_B</name>
</gene>
<keyword evidence="4" id="KW-1185">Reference proteome</keyword>
<protein>
    <submittedName>
        <fullName evidence="3">Uncharacterized protein</fullName>
    </submittedName>
</protein>
<feature type="region of interest" description="Disordered" evidence="1">
    <location>
        <begin position="381"/>
        <end position="408"/>
    </location>
</feature>